<dbReference type="RefSeq" id="XP_027620842.1">
    <property type="nucleotide sequence ID" value="XM_027765041.1"/>
</dbReference>
<dbReference type="Proteomes" id="UP000287166">
    <property type="component" value="Unassembled WGS sequence"/>
</dbReference>
<dbReference type="EMBL" id="BFAD01000017">
    <property type="protein sequence ID" value="GBE89929.1"/>
    <property type="molecule type" value="Genomic_DNA"/>
</dbReference>
<reference evidence="1 2" key="1">
    <citation type="journal article" date="2018" name="Sci. Rep.">
        <title>Genome sequence of the cauliflower mushroom Sparassis crispa (Hanabiratake) and its association with beneficial usage.</title>
        <authorList>
            <person name="Kiyama R."/>
            <person name="Furutani Y."/>
            <person name="Kawaguchi K."/>
            <person name="Nakanishi T."/>
        </authorList>
    </citation>
    <scope>NUCLEOTIDE SEQUENCE [LARGE SCALE GENOMIC DNA]</scope>
</reference>
<sequence>MPLISSVRLSRMSSILPHHRLVWSLRRPTSLFSATLPQYTHAASSSRITSDLFESSGGAPLDVMQVDQGEREPISPYAGAARLDYAGPHFDAPTLADRIRDTTIQAIRDYLKDPNFAAPYQAGNEEARSSWYLEASTDVTSTHRRIPCDGGRTPLCRISSLTIDWSRRLGTPASY</sequence>
<dbReference type="GeneID" id="38786846"/>
<keyword evidence="2" id="KW-1185">Reference proteome</keyword>
<comment type="caution">
    <text evidence="1">The sequence shown here is derived from an EMBL/GenBank/DDBJ whole genome shotgun (WGS) entry which is preliminary data.</text>
</comment>
<dbReference type="InParanoid" id="A0A401H6B7"/>
<gene>
    <name evidence="1" type="ORF">SCP_1702550</name>
</gene>
<name>A0A401H6B7_9APHY</name>
<dbReference type="AlphaFoldDB" id="A0A401H6B7"/>
<evidence type="ECO:0000313" key="2">
    <source>
        <dbReference type="Proteomes" id="UP000287166"/>
    </source>
</evidence>
<proteinExistence type="predicted"/>
<organism evidence="1 2">
    <name type="scientific">Sparassis crispa</name>
    <dbReference type="NCBI Taxonomy" id="139825"/>
    <lineage>
        <taxon>Eukaryota</taxon>
        <taxon>Fungi</taxon>
        <taxon>Dikarya</taxon>
        <taxon>Basidiomycota</taxon>
        <taxon>Agaricomycotina</taxon>
        <taxon>Agaricomycetes</taxon>
        <taxon>Polyporales</taxon>
        <taxon>Sparassidaceae</taxon>
        <taxon>Sparassis</taxon>
    </lineage>
</organism>
<protein>
    <submittedName>
        <fullName evidence="1">Uncharacterized protein</fullName>
    </submittedName>
</protein>
<evidence type="ECO:0000313" key="1">
    <source>
        <dbReference type="EMBL" id="GBE89929.1"/>
    </source>
</evidence>
<accession>A0A401H6B7</accession>